<gene>
    <name evidence="5" type="ORF">F5983_08980</name>
</gene>
<dbReference type="PROSITE" id="PS00622">
    <property type="entry name" value="HTH_LUXR_1"/>
    <property type="match status" value="1"/>
</dbReference>
<dbReference type="RefSeq" id="WP_128849688.1">
    <property type="nucleotide sequence ID" value="NZ_JBHUTW010000002.1"/>
</dbReference>
<dbReference type="SMART" id="SM00448">
    <property type="entry name" value="REC"/>
    <property type="match status" value="1"/>
</dbReference>
<evidence type="ECO:0000256" key="1">
    <source>
        <dbReference type="ARBA" id="ARBA00023125"/>
    </source>
</evidence>
<evidence type="ECO:0000259" key="3">
    <source>
        <dbReference type="PROSITE" id="PS50043"/>
    </source>
</evidence>
<dbReference type="SUPFAM" id="SSF52172">
    <property type="entry name" value="CheY-like"/>
    <property type="match status" value="1"/>
</dbReference>
<dbReference type="GO" id="GO:0003677">
    <property type="term" value="F:DNA binding"/>
    <property type="evidence" value="ECO:0007669"/>
    <property type="project" value="UniProtKB-KW"/>
</dbReference>
<keyword evidence="2" id="KW-0597">Phosphoprotein</keyword>
<dbReference type="EMBL" id="VYUA01000006">
    <property type="protein sequence ID" value="KAB2592688.1"/>
    <property type="molecule type" value="Genomic_DNA"/>
</dbReference>
<dbReference type="InterPro" id="IPR011006">
    <property type="entry name" value="CheY-like_superfamily"/>
</dbReference>
<accession>A0A5N5ENZ2</accession>
<dbReference type="Pfam" id="PF00072">
    <property type="entry name" value="Response_reg"/>
    <property type="match status" value="1"/>
</dbReference>
<dbReference type="SUPFAM" id="SSF46894">
    <property type="entry name" value="C-terminal effector domain of the bipartite response regulators"/>
    <property type="match status" value="1"/>
</dbReference>
<protein>
    <submittedName>
        <fullName evidence="5">Response regulator transcription factor</fullName>
    </submittedName>
</protein>
<dbReference type="PRINTS" id="PR00038">
    <property type="entry name" value="HTHLUXR"/>
</dbReference>
<dbReference type="GO" id="GO:0000160">
    <property type="term" value="P:phosphorelay signal transduction system"/>
    <property type="evidence" value="ECO:0007669"/>
    <property type="project" value="InterPro"/>
</dbReference>
<name>A0A5N5ENZ2_9ACTN</name>
<evidence type="ECO:0000256" key="2">
    <source>
        <dbReference type="PROSITE-ProRule" id="PRU00169"/>
    </source>
</evidence>
<reference evidence="5 6" key="1">
    <citation type="submission" date="2019-09" db="EMBL/GenBank/DDBJ databases">
        <authorList>
            <person name="Liu P."/>
        </authorList>
    </citation>
    <scope>NUCLEOTIDE SEQUENCE [LARGE SCALE GENOMIC DNA]</scope>
    <source>
        <strain evidence="5 6">TRM68085</strain>
    </source>
</reference>
<dbReference type="InterPro" id="IPR000792">
    <property type="entry name" value="Tscrpt_reg_LuxR_C"/>
</dbReference>
<dbReference type="Gene3D" id="3.40.50.2300">
    <property type="match status" value="1"/>
</dbReference>
<evidence type="ECO:0000259" key="4">
    <source>
        <dbReference type="PROSITE" id="PS50110"/>
    </source>
</evidence>
<dbReference type="Pfam" id="PF00196">
    <property type="entry name" value="GerE"/>
    <property type="match status" value="1"/>
</dbReference>
<evidence type="ECO:0000313" key="6">
    <source>
        <dbReference type="Proteomes" id="UP000326907"/>
    </source>
</evidence>
<sequence length="205" mass="21844">MTTVLLVHTVPLWRASLASLLGAGQGIDVTTADRGAIRSALAGTGPGPGPDVLLTDLDCPDALDVLEEVRSLAEPHGRGCPLAVLTRSDRPRGLRRAYEAGARGYIDKYRPVDDLSEVMHKLADGGRHIDESLAFSLLQVADMPLSPRELSVLSLAEGGETVSGIAQRLHLTPGTVRNYLAAAIRKSGARNRVDAIRRAKEAGWI</sequence>
<comment type="caution">
    <text evidence="5">The sequence shown here is derived from an EMBL/GenBank/DDBJ whole genome shotgun (WGS) entry which is preliminary data.</text>
</comment>
<dbReference type="PROSITE" id="PS50043">
    <property type="entry name" value="HTH_LUXR_2"/>
    <property type="match status" value="1"/>
</dbReference>
<dbReference type="PANTHER" id="PTHR43214">
    <property type="entry name" value="TWO-COMPONENT RESPONSE REGULATOR"/>
    <property type="match status" value="1"/>
</dbReference>
<dbReference type="InterPro" id="IPR016032">
    <property type="entry name" value="Sig_transdc_resp-reg_C-effctor"/>
</dbReference>
<dbReference type="Proteomes" id="UP000326907">
    <property type="component" value="Unassembled WGS sequence"/>
</dbReference>
<evidence type="ECO:0000313" key="5">
    <source>
        <dbReference type="EMBL" id="KAB2592688.1"/>
    </source>
</evidence>
<dbReference type="CDD" id="cd06170">
    <property type="entry name" value="LuxR_C_like"/>
    <property type="match status" value="1"/>
</dbReference>
<dbReference type="SMART" id="SM00421">
    <property type="entry name" value="HTH_LUXR"/>
    <property type="match status" value="1"/>
</dbReference>
<dbReference type="InterPro" id="IPR036388">
    <property type="entry name" value="WH-like_DNA-bd_sf"/>
</dbReference>
<dbReference type="InterPro" id="IPR039420">
    <property type="entry name" value="WalR-like"/>
</dbReference>
<dbReference type="PROSITE" id="PS50110">
    <property type="entry name" value="RESPONSE_REGULATORY"/>
    <property type="match status" value="1"/>
</dbReference>
<keyword evidence="1" id="KW-0238">DNA-binding</keyword>
<feature type="domain" description="HTH luxR-type" evidence="3">
    <location>
        <begin position="138"/>
        <end position="203"/>
    </location>
</feature>
<organism evidence="5 6">
    <name type="scientific">Streptomyces arboris</name>
    <dbReference type="NCBI Taxonomy" id="2600619"/>
    <lineage>
        <taxon>Bacteria</taxon>
        <taxon>Bacillati</taxon>
        <taxon>Actinomycetota</taxon>
        <taxon>Actinomycetes</taxon>
        <taxon>Kitasatosporales</taxon>
        <taxon>Streptomycetaceae</taxon>
        <taxon>Streptomyces</taxon>
    </lineage>
</organism>
<dbReference type="InterPro" id="IPR001789">
    <property type="entry name" value="Sig_transdc_resp-reg_receiver"/>
</dbReference>
<feature type="modified residue" description="4-aspartylphosphate" evidence="2">
    <location>
        <position position="56"/>
    </location>
</feature>
<dbReference type="AlphaFoldDB" id="A0A5N5ENZ2"/>
<dbReference type="PANTHER" id="PTHR43214:SF42">
    <property type="entry name" value="TRANSCRIPTIONAL REGULATORY PROTEIN DESR"/>
    <property type="match status" value="1"/>
</dbReference>
<feature type="domain" description="Response regulatory" evidence="4">
    <location>
        <begin position="3"/>
        <end position="123"/>
    </location>
</feature>
<proteinExistence type="predicted"/>
<keyword evidence="6" id="KW-1185">Reference proteome</keyword>
<dbReference type="GO" id="GO:0006355">
    <property type="term" value="P:regulation of DNA-templated transcription"/>
    <property type="evidence" value="ECO:0007669"/>
    <property type="project" value="InterPro"/>
</dbReference>
<dbReference type="Gene3D" id="1.10.10.10">
    <property type="entry name" value="Winged helix-like DNA-binding domain superfamily/Winged helix DNA-binding domain"/>
    <property type="match status" value="1"/>
</dbReference>